<dbReference type="RefSeq" id="NP_585957.1">
    <property type="nucleotide sequence ID" value="NM_001041579.1"/>
</dbReference>
<dbReference type="InterPro" id="IPR000626">
    <property type="entry name" value="Ubiquitin-like_dom"/>
</dbReference>
<dbReference type="SMART" id="SM00165">
    <property type="entry name" value="UBA"/>
    <property type="match status" value="1"/>
</dbReference>
<evidence type="ECO:0000256" key="1">
    <source>
        <dbReference type="SAM" id="MobiDB-lite"/>
    </source>
</evidence>
<dbReference type="PANTHER" id="PTHR10677">
    <property type="entry name" value="UBIQUILIN"/>
    <property type="match status" value="1"/>
</dbReference>
<protein>
    <recommendedName>
        <fullName evidence="6">Ubiquitin-like protein</fullName>
    </recommendedName>
</protein>
<gene>
    <name evidence="4" type="ordered locus">ECU07_0290</name>
</gene>
<dbReference type="InterPro" id="IPR015940">
    <property type="entry name" value="UBA"/>
</dbReference>
<evidence type="ECO:0000259" key="3">
    <source>
        <dbReference type="PROSITE" id="PS50053"/>
    </source>
</evidence>
<dbReference type="OrthoDB" id="267397at2759"/>
<evidence type="ECO:0000313" key="4">
    <source>
        <dbReference type="EMBL" id="CAD25561.1"/>
    </source>
</evidence>
<dbReference type="EMBL" id="AL590447">
    <property type="protein sequence ID" value="CAD25561.1"/>
    <property type="molecule type" value="Genomic_DNA"/>
</dbReference>
<proteinExistence type="predicted"/>
<dbReference type="SUPFAM" id="SSF46934">
    <property type="entry name" value="UBA-like"/>
    <property type="match status" value="1"/>
</dbReference>
<sequence>MKINIQHLKNKFVVEVESLDITIEELKKKLEGVMGESVRIPAGEQTLIFEREKLEDDKKLSDYVKGSAEEIKLFVIKQHKNPNPISKPGNIYQNASGSDTQSHAGGNPYAAHGQSTPNPYAAFMPPYGGGYGSPQQMYGQMPYGYGSPQQMYGQMPYGYGSPQQMYGQMPYGYGSPQQMYGQMPYGYGFPPGSGSSGQGDGYNEAFSNAMMQQMEQMLGNPALLDQVLNIQNPNMTPEQKEEQKKMLKEALNMMKANPSLFQQALTPERLNWALSTMNGGGYGGMFPSYPPQMGNFNRDPRTPWMHGYPPPGYGSSRPDLQIDEQAHLVQLEQLKAMGFEDEEATKALREAKGDINRALDILHENKKKRSQENNGSSPKN</sequence>
<dbReference type="KEGG" id="ecu:ECU07_0290"/>
<dbReference type="GO" id="GO:0006511">
    <property type="term" value="P:ubiquitin-dependent protein catabolic process"/>
    <property type="evidence" value="ECO:0007669"/>
    <property type="project" value="TreeGrafter"/>
</dbReference>
<dbReference type="Proteomes" id="UP000000819">
    <property type="component" value="Chromosome VII"/>
</dbReference>
<feature type="domain" description="Ubiquitin-like" evidence="3">
    <location>
        <begin position="1"/>
        <end position="63"/>
    </location>
</feature>
<dbReference type="Pfam" id="PF00240">
    <property type="entry name" value="ubiquitin"/>
    <property type="match status" value="1"/>
</dbReference>
<dbReference type="PROSITE" id="PS50053">
    <property type="entry name" value="UBIQUITIN_2"/>
    <property type="match status" value="1"/>
</dbReference>
<evidence type="ECO:0008006" key="6">
    <source>
        <dbReference type="Google" id="ProtNLM"/>
    </source>
</evidence>
<organism evidence="4 5">
    <name type="scientific">Encephalitozoon cuniculi (strain GB-M1)</name>
    <name type="common">Microsporidian parasite</name>
    <dbReference type="NCBI Taxonomy" id="284813"/>
    <lineage>
        <taxon>Eukaryota</taxon>
        <taxon>Fungi</taxon>
        <taxon>Fungi incertae sedis</taxon>
        <taxon>Microsporidia</taxon>
        <taxon>Unikaryonidae</taxon>
        <taxon>Encephalitozoon</taxon>
    </lineage>
</organism>
<dbReference type="PROSITE" id="PS50030">
    <property type="entry name" value="UBA"/>
    <property type="match status" value="1"/>
</dbReference>
<dbReference type="AlphaFoldDB" id="Q8SV38"/>
<keyword evidence="5" id="KW-1185">Reference proteome</keyword>
<dbReference type="Gene3D" id="3.10.20.90">
    <property type="entry name" value="Phosphatidylinositol 3-kinase Catalytic Subunit, Chain A, domain 1"/>
    <property type="match status" value="1"/>
</dbReference>
<dbReference type="VEuPathDB" id="MicrosporidiaDB:ECU07_0290"/>
<dbReference type="OMA" id="GSPQQMY"/>
<reference evidence="4 5" key="1">
    <citation type="journal article" date="2001" name="Nature">
        <title>Genome sequence and gene compaction of the eukaryote parasite Encephalitozoon cuniculi.</title>
        <authorList>
            <person name="Katinka M.D."/>
            <person name="Duprat S."/>
            <person name="Cornillot E."/>
            <person name="Metenier G."/>
            <person name="Thomarat F."/>
            <person name="Prensier G."/>
            <person name="Barbe V."/>
            <person name="Peyretaillade E."/>
            <person name="Brottier P."/>
            <person name="Wincker P."/>
            <person name="Delbac F."/>
            <person name="El Alaoui H."/>
            <person name="Peyret P."/>
            <person name="Saurin W."/>
            <person name="Gouy M."/>
            <person name="Weissenbach J."/>
            <person name="Vivares C.P."/>
        </authorList>
    </citation>
    <scope>NUCLEOTIDE SEQUENCE [LARGE SCALE GENOMIC DNA]</scope>
    <source>
        <strain evidence="4 5">GB-M1</strain>
    </source>
</reference>
<dbReference type="InterPro" id="IPR029071">
    <property type="entry name" value="Ubiquitin-like_domsf"/>
</dbReference>
<dbReference type="CDD" id="cd14270">
    <property type="entry name" value="UBA"/>
    <property type="match status" value="1"/>
</dbReference>
<dbReference type="InParanoid" id="Q8SV38"/>
<dbReference type="InterPro" id="IPR015496">
    <property type="entry name" value="Ubiquilin"/>
</dbReference>
<dbReference type="SUPFAM" id="SSF54236">
    <property type="entry name" value="Ubiquitin-like"/>
    <property type="match status" value="1"/>
</dbReference>
<dbReference type="GO" id="GO:0005829">
    <property type="term" value="C:cytosol"/>
    <property type="evidence" value="ECO:0007669"/>
    <property type="project" value="TreeGrafter"/>
</dbReference>
<evidence type="ECO:0000313" key="5">
    <source>
        <dbReference type="Proteomes" id="UP000000819"/>
    </source>
</evidence>
<name>Q8SV38_ENCCU</name>
<dbReference type="SMART" id="SM00213">
    <property type="entry name" value="UBQ"/>
    <property type="match status" value="1"/>
</dbReference>
<feature type="domain" description="UBA" evidence="2">
    <location>
        <begin position="321"/>
        <end position="365"/>
    </location>
</feature>
<dbReference type="GeneID" id="859386"/>
<dbReference type="InterPro" id="IPR009060">
    <property type="entry name" value="UBA-like_sf"/>
</dbReference>
<dbReference type="STRING" id="284813.Q8SV38"/>
<dbReference type="HOGENOM" id="CLU_727676_0_0_1"/>
<evidence type="ECO:0000259" key="2">
    <source>
        <dbReference type="PROSITE" id="PS50030"/>
    </source>
</evidence>
<reference evidence="4 5" key="2">
    <citation type="journal article" date="2009" name="BMC Genomics">
        <title>Identification of transcriptional signals in Encephalitozoon cuniculi widespread among Microsporidia phylum: support for accurate structural genome annotation.</title>
        <authorList>
            <person name="Peyretaillade E."/>
            <person name="Goncalves O."/>
            <person name="Terrat S."/>
            <person name="Dugat-Bony E."/>
            <person name="Wincker P."/>
            <person name="Cornman R.S."/>
            <person name="Evans J.D."/>
            <person name="Delbac F."/>
            <person name="Peyret P."/>
        </authorList>
    </citation>
    <scope>NUCLEOTIDE SEQUENCE [LARGE SCALE GENOMIC DNA]</scope>
    <source>
        <strain evidence="4 5">GB-M1</strain>
    </source>
</reference>
<accession>Q8SV38</accession>
<feature type="region of interest" description="Disordered" evidence="1">
    <location>
        <begin position="82"/>
        <end position="113"/>
    </location>
</feature>
<dbReference type="Pfam" id="PF00627">
    <property type="entry name" value="UBA"/>
    <property type="match status" value="1"/>
</dbReference>
<dbReference type="PANTHER" id="PTHR10677:SF3">
    <property type="entry name" value="FI07626P-RELATED"/>
    <property type="match status" value="1"/>
</dbReference>
<feature type="region of interest" description="Disordered" evidence="1">
    <location>
        <begin position="359"/>
        <end position="380"/>
    </location>
</feature>
<dbReference type="GO" id="GO:0031593">
    <property type="term" value="F:polyubiquitin modification-dependent protein binding"/>
    <property type="evidence" value="ECO:0007669"/>
    <property type="project" value="TreeGrafter"/>
</dbReference>
<dbReference type="Gene3D" id="1.10.8.10">
    <property type="entry name" value="DNA helicase RuvA subunit, C-terminal domain"/>
    <property type="match status" value="1"/>
</dbReference>
<feature type="compositionally biased region" description="Polar residues" evidence="1">
    <location>
        <begin position="91"/>
        <end position="104"/>
    </location>
</feature>